<dbReference type="PROSITE" id="PS50017">
    <property type="entry name" value="DEATH_DOMAIN"/>
    <property type="match status" value="1"/>
</dbReference>
<proteinExistence type="predicted"/>
<feature type="transmembrane region" description="Helical" evidence="2">
    <location>
        <begin position="684"/>
        <end position="707"/>
    </location>
</feature>
<evidence type="ECO:0008006" key="6">
    <source>
        <dbReference type="Google" id="ProtNLM"/>
    </source>
</evidence>
<dbReference type="GO" id="GO:0007165">
    <property type="term" value="P:signal transduction"/>
    <property type="evidence" value="ECO:0007669"/>
    <property type="project" value="InterPro"/>
</dbReference>
<dbReference type="Pfam" id="PF00531">
    <property type="entry name" value="Death"/>
    <property type="match status" value="1"/>
</dbReference>
<dbReference type="InterPro" id="IPR006621">
    <property type="entry name" value="Nose-resist-to-fluoxetine_N"/>
</dbReference>
<feature type="compositionally biased region" description="Basic and acidic residues" evidence="1">
    <location>
        <begin position="55"/>
        <end position="80"/>
    </location>
</feature>
<dbReference type="SMART" id="SM00703">
    <property type="entry name" value="NRF"/>
    <property type="match status" value="1"/>
</dbReference>
<dbReference type="FunFam" id="1.10.533.10:FF:000087">
    <property type="entry name" value="Uncharacterized protein"/>
    <property type="match status" value="1"/>
</dbReference>
<dbReference type="GO" id="GO:0016747">
    <property type="term" value="F:acyltransferase activity, transferring groups other than amino-acyl groups"/>
    <property type="evidence" value="ECO:0007669"/>
    <property type="project" value="InterPro"/>
</dbReference>
<dbReference type="EMBL" id="GG666554">
    <property type="protein sequence ID" value="EEN55906.1"/>
    <property type="molecule type" value="Genomic_DNA"/>
</dbReference>
<protein>
    <recommendedName>
        <fullName evidence="6">Death domain-containing protein</fullName>
    </recommendedName>
</protein>
<gene>
    <name evidence="5" type="ORF">BRAFLDRAFT_74014</name>
</gene>
<dbReference type="InterPro" id="IPR001315">
    <property type="entry name" value="CARD"/>
</dbReference>
<feature type="transmembrane region" description="Helical" evidence="2">
    <location>
        <begin position="759"/>
        <end position="781"/>
    </location>
</feature>
<dbReference type="PANTHER" id="PTHR11161:SF0">
    <property type="entry name" value="O-ACYLTRANSFERASE LIKE PROTEIN"/>
    <property type="match status" value="1"/>
</dbReference>
<dbReference type="CDD" id="cd01671">
    <property type="entry name" value="CARD"/>
    <property type="match status" value="1"/>
</dbReference>
<dbReference type="Pfam" id="PF20146">
    <property type="entry name" value="NRF"/>
    <property type="match status" value="1"/>
</dbReference>
<dbReference type="SMART" id="SM00005">
    <property type="entry name" value="DEATH"/>
    <property type="match status" value="1"/>
</dbReference>
<dbReference type="InterPro" id="IPR002656">
    <property type="entry name" value="Acyl_transf_3_dom"/>
</dbReference>
<feature type="transmembrane region" description="Helical" evidence="2">
    <location>
        <begin position="652"/>
        <end position="672"/>
    </location>
</feature>
<feature type="transmembrane region" description="Helical" evidence="2">
    <location>
        <begin position="588"/>
        <end position="610"/>
    </location>
</feature>
<feature type="transmembrane region" description="Helical" evidence="2">
    <location>
        <begin position="727"/>
        <end position="747"/>
    </location>
</feature>
<sequence length="833" mass="93531">MDKLQQELSDFGMGTLAEKVNRIKAKPKLDERTTDKSGGPAAKRPATGGSSQQLHQDEQQTKEKIRQEPVHKHDHNETREAIPGLPSRNCVAKLGFLVTTEDLIKDNYELLSKRLQVERLIPQFIQKRQLDFTDKQVIMSKVTTQSRAEALLDLLIVKGKCTLRFKVSTYFDKVVDGVSSDWDDLARKLNFTENQIKVIAEMRPDQNRRCREMLWTWRNRDGQAATLQALKKALINIKQKHLAERLEVSLATSQAMWNQGVPDATAQFNVLDSLFRSHGLLQKKIADAILGFSTVNWTDVSIPAQPTGNISQQCQKDVAQYEADLFQGKNYALQMLDSGGKPPSGILNGNLFWLGSYSQCVNITRKGFNITFDGKFYLATLGVPILPGSPLNLILGVCVPSSCSQHDVIQRLDGSEYWSKIVNVPSLSGCICGVILFLLTSGTIYDVIIHQPRLLLVKAKKESEAQDHDIAMDVSAPDEKTPLVNKTPRDLTSAPTEGMTVRILLCFSLYTNIGKLLSTKQAPGSIRCLHGIRFISMTWVILGHTYYFGTFGLALKAAPIDPNCGQNWWTNLLYINNVVNNDKMCMGWTWYLANDMQFFVIGVPLVYAVYRWKKLGIALLLTLLLVSFVTTAIICLHYHFTIATGDQIHYYFVPYCRIGPYLVGVAVGWLLTKMRRKETRNTTLSLLMPIGWLVAAASAMAVLYSTYGQYSGTTFQTESENVLYLTVHRTVWAMAVGWMVVACYYGYGGVVHIILSWDAWVPLSRLTYCAYLVHILVMYAVHLTREVPIHYSTFTILRPALIPAPARTVQLRPARSSFGPHSPSFTKKLAKKV</sequence>
<feature type="transmembrane region" description="Helical" evidence="2">
    <location>
        <begin position="617"/>
        <end position="640"/>
    </location>
</feature>
<dbReference type="AlphaFoldDB" id="C3YUK5"/>
<dbReference type="InParanoid" id="C3YUK5"/>
<dbReference type="PROSITE" id="PS50209">
    <property type="entry name" value="CARD"/>
    <property type="match status" value="1"/>
</dbReference>
<dbReference type="InterPro" id="IPR052728">
    <property type="entry name" value="O2_lipid_transport_reg"/>
</dbReference>
<feature type="domain" description="CARD" evidence="4">
    <location>
        <begin position="102"/>
        <end position="160"/>
    </location>
</feature>
<reference evidence="5" key="1">
    <citation type="journal article" date="2008" name="Nature">
        <title>The amphioxus genome and the evolution of the chordate karyotype.</title>
        <authorList>
            <consortium name="US DOE Joint Genome Institute (JGI-PGF)"/>
            <person name="Putnam N.H."/>
            <person name="Butts T."/>
            <person name="Ferrier D.E.K."/>
            <person name="Furlong R.F."/>
            <person name="Hellsten U."/>
            <person name="Kawashima T."/>
            <person name="Robinson-Rechavi M."/>
            <person name="Shoguchi E."/>
            <person name="Terry A."/>
            <person name="Yu J.-K."/>
            <person name="Benito-Gutierrez E.L."/>
            <person name="Dubchak I."/>
            <person name="Garcia-Fernandez J."/>
            <person name="Gibson-Brown J.J."/>
            <person name="Grigoriev I.V."/>
            <person name="Horton A.C."/>
            <person name="de Jong P.J."/>
            <person name="Jurka J."/>
            <person name="Kapitonov V.V."/>
            <person name="Kohara Y."/>
            <person name="Kuroki Y."/>
            <person name="Lindquist E."/>
            <person name="Lucas S."/>
            <person name="Osoegawa K."/>
            <person name="Pennacchio L.A."/>
            <person name="Salamov A.A."/>
            <person name="Satou Y."/>
            <person name="Sauka-Spengler T."/>
            <person name="Schmutz J."/>
            <person name="Shin-I T."/>
            <person name="Toyoda A."/>
            <person name="Bronner-Fraser M."/>
            <person name="Fujiyama A."/>
            <person name="Holland L.Z."/>
            <person name="Holland P.W.H."/>
            <person name="Satoh N."/>
            <person name="Rokhsar D.S."/>
        </authorList>
    </citation>
    <scope>NUCLEOTIDE SEQUENCE [LARGE SCALE GENOMIC DNA]</scope>
    <source>
        <strain evidence="5">S238N-H82</strain>
        <tissue evidence="5">Testes</tissue>
    </source>
</reference>
<evidence type="ECO:0000313" key="5">
    <source>
        <dbReference type="EMBL" id="EEN55906.1"/>
    </source>
</evidence>
<dbReference type="eggNOG" id="KOG3700">
    <property type="taxonomic scope" value="Eukaryota"/>
</dbReference>
<dbReference type="SUPFAM" id="SSF47986">
    <property type="entry name" value="DEATH domain"/>
    <property type="match status" value="2"/>
</dbReference>
<keyword evidence="2" id="KW-0472">Membrane</keyword>
<feature type="domain" description="Death" evidence="3">
    <location>
        <begin position="176"/>
        <end position="250"/>
    </location>
</feature>
<dbReference type="InterPro" id="IPR011029">
    <property type="entry name" value="DEATH-like_dom_sf"/>
</dbReference>
<dbReference type="Gene3D" id="1.10.533.10">
    <property type="entry name" value="Death Domain, Fas"/>
    <property type="match status" value="2"/>
</dbReference>
<keyword evidence="2" id="KW-0812">Transmembrane</keyword>
<evidence type="ECO:0000256" key="2">
    <source>
        <dbReference type="SAM" id="Phobius"/>
    </source>
</evidence>
<organism>
    <name type="scientific">Branchiostoma floridae</name>
    <name type="common">Florida lancelet</name>
    <name type="synonym">Amphioxus</name>
    <dbReference type="NCBI Taxonomy" id="7739"/>
    <lineage>
        <taxon>Eukaryota</taxon>
        <taxon>Metazoa</taxon>
        <taxon>Chordata</taxon>
        <taxon>Cephalochordata</taxon>
        <taxon>Leptocardii</taxon>
        <taxon>Amphioxiformes</taxon>
        <taxon>Branchiostomatidae</taxon>
        <taxon>Branchiostoma</taxon>
    </lineage>
</organism>
<dbReference type="PANTHER" id="PTHR11161">
    <property type="entry name" value="O-ACYLTRANSFERASE"/>
    <property type="match status" value="1"/>
</dbReference>
<dbReference type="InterPro" id="IPR000488">
    <property type="entry name" value="Death_dom"/>
</dbReference>
<dbReference type="Pfam" id="PF01757">
    <property type="entry name" value="Acyl_transf_3"/>
    <property type="match status" value="1"/>
</dbReference>
<evidence type="ECO:0000259" key="4">
    <source>
        <dbReference type="PROSITE" id="PS50209"/>
    </source>
</evidence>
<feature type="region of interest" description="Disordered" evidence="1">
    <location>
        <begin position="1"/>
        <end position="84"/>
    </location>
</feature>
<evidence type="ECO:0000259" key="3">
    <source>
        <dbReference type="PROSITE" id="PS50017"/>
    </source>
</evidence>
<dbReference type="GO" id="GO:0042981">
    <property type="term" value="P:regulation of apoptotic process"/>
    <property type="evidence" value="ECO:0007669"/>
    <property type="project" value="InterPro"/>
</dbReference>
<name>C3YUK5_BRAFL</name>
<dbReference type="CDD" id="cd01670">
    <property type="entry name" value="Death"/>
    <property type="match status" value="1"/>
</dbReference>
<keyword evidence="2" id="KW-1133">Transmembrane helix</keyword>
<accession>C3YUK5</accession>
<evidence type="ECO:0000256" key="1">
    <source>
        <dbReference type="SAM" id="MobiDB-lite"/>
    </source>
</evidence>